<dbReference type="AlphaFoldDB" id="A0A1S9PKV2"/>
<protein>
    <submittedName>
        <fullName evidence="1">Uncharacterized protein</fullName>
    </submittedName>
</protein>
<reference evidence="1 2" key="1">
    <citation type="submission" date="2016-07" db="EMBL/GenBank/DDBJ databases">
        <title>Genomic analysis of zinc-resistant bacterium Mucilaginibacter pedocola TBZ30.</title>
        <authorList>
            <person name="Huang J."/>
            <person name="Tang J."/>
        </authorList>
    </citation>
    <scope>NUCLEOTIDE SEQUENCE [LARGE SCALE GENOMIC DNA]</scope>
    <source>
        <strain evidence="1 2">TBZ30</strain>
    </source>
</reference>
<comment type="caution">
    <text evidence="1">The sequence shown here is derived from an EMBL/GenBank/DDBJ whole genome shotgun (WGS) entry which is preliminary data.</text>
</comment>
<organism evidence="1 2">
    <name type="scientific">Mucilaginibacter pedocola</name>
    <dbReference type="NCBI Taxonomy" id="1792845"/>
    <lineage>
        <taxon>Bacteria</taxon>
        <taxon>Pseudomonadati</taxon>
        <taxon>Bacteroidota</taxon>
        <taxon>Sphingobacteriia</taxon>
        <taxon>Sphingobacteriales</taxon>
        <taxon>Sphingobacteriaceae</taxon>
        <taxon>Mucilaginibacter</taxon>
    </lineage>
</organism>
<dbReference type="OrthoDB" id="792024at2"/>
<proteinExistence type="predicted"/>
<keyword evidence="2" id="KW-1185">Reference proteome</keyword>
<name>A0A1S9PKV2_9SPHI</name>
<dbReference type="Proteomes" id="UP000189739">
    <property type="component" value="Unassembled WGS sequence"/>
</dbReference>
<sequence>MTDPKISASLTAALAAYAKYEGEKFDIVSINAKFEAVFSSDAIFLDKVDALDKVFNDNPNLEELRQLFFDLLLVNFFSEDVKKLEDDYLETPEWEKIEEQTLDRGTELLNLLLYLNECEDEDIEPELEDYLKEFLLVDEDEFQDEHRIYEPVIANQILIESPAAEIAKVANSLPEDSEIKEMFYPMMCFFQNIEPTETEKSEYAANAISPGFDMAVLDILVSFK</sequence>
<gene>
    <name evidence="1" type="ORF">BC343_00405</name>
</gene>
<evidence type="ECO:0000313" key="2">
    <source>
        <dbReference type="Proteomes" id="UP000189739"/>
    </source>
</evidence>
<dbReference type="RefSeq" id="WP_078345743.1">
    <property type="nucleotide sequence ID" value="NZ_MBTF01000001.1"/>
</dbReference>
<evidence type="ECO:0000313" key="1">
    <source>
        <dbReference type="EMBL" id="OOQ61574.1"/>
    </source>
</evidence>
<dbReference type="STRING" id="1792845.BC343_00405"/>
<accession>A0A1S9PKV2</accession>
<dbReference type="EMBL" id="MBTF01000001">
    <property type="protein sequence ID" value="OOQ61574.1"/>
    <property type="molecule type" value="Genomic_DNA"/>
</dbReference>